<dbReference type="SUPFAM" id="SSF49879">
    <property type="entry name" value="SMAD/FHA domain"/>
    <property type="match status" value="1"/>
</dbReference>
<dbReference type="Proteomes" id="UP000694888">
    <property type="component" value="Unplaced"/>
</dbReference>
<dbReference type="Pfam" id="PF00498">
    <property type="entry name" value="FHA"/>
    <property type="match status" value="1"/>
</dbReference>
<feature type="compositionally biased region" description="Acidic residues" evidence="2">
    <location>
        <begin position="10"/>
        <end position="22"/>
    </location>
</feature>
<dbReference type="PROSITE" id="PS50889">
    <property type="entry name" value="S4"/>
    <property type="match status" value="1"/>
</dbReference>
<feature type="region of interest" description="Disordered" evidence="2">
    <location>
        <begin position="431"/>
        <end position="475"/>
    </location>
</feature>
<sequence>MDALPTQDIVDGEFNSEEDEPSQDAWGRLFPLGSSFVAMDLVNDTYSFGRGETCDVPFSSQAAKNHQCFQAYSKVHFKLVRKNTSTGEHVFLEDTSSNGTFINGEKVGKGKKQVLNNNDEIALALKKNKAYVFMDLNANEDSSLPPELTEKYTLTRVLGRGACGEVRLAFSKGSCDKFACKIISKKKFSVGGKTAVNMASQVMGEVKILKALKHPCIIGIEDVIDTPDMLYIFLELVEGGELFDKVVSIDKYDESTGKMLFFQMATAIKYLHDQGITHRDLKPENILLNSDELETLIKVTDFGLSKFIDAGSIMKTFCGTPTYLAPEILLTAGSGAYTKAIDCWSLGVILFIMLSGYPPFSDERKDMDLPKQILGGHYSFPKQYWKDVSETAIDLIKKMMVVDPKKRIDFADVLNHPWLQDEEMRSKANKLMYPNSGKMAPPNMPVPKRKATENEDEPAQKRKSSADISTPPETP</sequence>
<dbReference type="InterPro" id="IPR011009">
    <property type="entry name" value="Kinase-like_dom_sf"/>
</dbReference>
<feature type="domain" description="Protein kinase" evidence="4">
    <location>
        <begin position="152"/>
        <end position="419"/>
    </location>
</feature>
<dbReference type="Pfam" id="PF00069">
    <property type="entry name" value="Pkinase"/>
    <property type="match status" value="1"/>
</dbReference>
<keyword evidence="5" id="KW-1185">Reference proteome</keyword>
<dbReference type="RefSeq" id="XP_005112692.1">
    <property type="nucleotide sequence ID" value="XM_005112635.3"/>
</dbReference>
<dbReference type="InterPro" id="IPR000719">
    <property type="entry name" value="Prot_kinase_dom"/>
</dbReference>
<dbReference type="CDD" id="cd22666">
    <property type="entry name" value="FHA_CHK2"/>
    <property type="match status" value="1"/>
</dbReference>
<gene>
    <name evidence="6" type="primary">LOC101864583</name>
</gene>
<keyword evidence="6" id="KW-0808">Transferase</keyword>
<evidence type="ECO:0000256" key="1">
    <source>
        <dbReference type="PROSITE-ProRule" id="PRU00182"/>
    </source>
</evidence>
<evidence type="ECO:0000259" key="3">
    <source>
        <dbReference type="PROSITE" id="PS50006"/>
    </source>
</evidence>
<feature type="region of interest" description="Disordered" evidence="2">
    <location>
        <begin position="1"/>
        <end position="23"/>
    </location>
</feature>
<dbReference type="InterPro" id="IPR000253">
    <property type="entry name" value="FHA_dom"/>
</dbReference>
<evidence type="ECO:0000256" key="2">
    <source>
        <dbReference type="SAM" id="MobiDB-lite"/>
    </source>
</evidence>
<dbReference type="PANTHER" id="PTHR24347">
    <property type="entry name" value="SERINE/THREONINE-PROTEIN KINASE"/>
    <property type="match status" value="1"/>
</dbReference>
<dbReference type="PROSITE" id="PS50006">
    <property type="entry name" value="FHA_DOMAIN"/>
    <property type="match status" value="1"/>
</dbReference>
<dbReference type="Gene3D" id="1.10.510.10">
    <property type="entry name" value="Transferase(Phosphotransferase) domain 1"/>
    <property type="match status" value="1"/>
</dbReference>
<feature type="domain" description="FHA" evidence="3">
    <location>
        <begin position="46"/>
        <end position="107"/>
    </location>
</feature>
<accession>A0ABM0KA97</accession>
<name>A0ABM0KA97_APLCA</name>
<protein>
    <submittedName>
        <fullName evidence="6">Serine/threonine-protein kinase Chk2</fullName>
    </submittedName>
</protein>
<dbReference type="SMART" id="SM00240">
    <property type="entry name" value="FHA"/>
    <property type="match status" value="1"/>
</dbReference>
<dbReference type="Gene3D" id="3.30.200.20">
    <property type="entry name" value="Phosphorylase Kinase, domain 1"/>
    <property type="match status" value="1"/>
</dbReference>
<reference evidence="6" key="1">
    <citation type="submission" date="2025-08" db="UniProtKB">
        <authorList>
            <consortium name="RefSeq"/>
        </authorList>
    </citation>
    <scope>IDENTIFICATION</scope>
</reference>
<evidence type="ECO:0000313" key="6">
    <source>
        <dbReference type="RefSeq" id="XP_005112692.1"/>
    </source>
</evidence>
<evidence type="ECO:0000259" key="4">
    <source>
        <dbReference type="PROSITE" id="PS50011"/>
    </source>
</evidence>
<dbReference type="InterPro" id="IPR008984">
    <property type="entry name" value="SMAD_FHA_dom_sf"/>
</dbReference>
<dbReference type="PROSITE" id="PS00108">
    <property type="entry name" value="PROTEIN_KINASE_ST"/>
    <property type="match status" value="1"/>
</dbReference>
<proteinExistence type="predicted"/>
<dbReference type="Gene3D" id="2.60.200.20">
    <property type="match status" value="1"/>
</dbReference>
<keyword evidence="1" id="KW-0694">RNA-binding</keyword>
<evidence type="ECO:0000313" key="5">
    <source>
        <dbReference type="Proteomes" id="UP000694888"/>
    </source>
</evidence>
<dbReference type="GO" id="GO:0016301">
    <property type="term" value="F:kinase activity"/>
    <property type="evidence" value="ECO:0007669"/>
    <property type="project" value="UniProtKB-KW"/>
</dbReference>
<dbReference type="SMART" id="SM00220">
    <property type="entry name" value="S_TKc"/>
    <property type="match status" value="1"/>
</dbReference>
<dbReference type="InterPro" id="IPR008271">
    <property type="entry name" value="Ser/Thr_kinase_AS"/>
</dbReference>
<dbReference type="GeneID" id="101864583"/>
<organism evidence="5 6">
    <name type="scientific">Aplysia californica</name>
    <name type="common">California sea hare</name>
    <dbReference type="NCBI Taxonomy" id="6500"/>
    <lineage>
        <taxon>Eukaryota</taxon>
        <taxon>Metazoa</taxon>
        <taxon>Spiralia</taxon>
        <taxon>Lophotrochozoa</taxon>
        <taxon>Mollusca</taxon>
        <taxon>Gastropoda</taxon>
        <taxon>Heterobranchia</taxon>
        <taxon>Euthyneura</taxon>
        <taxon>Tectipleura</taxon>
        <taxon>Aplysiida</taxon>
        <taxon>Aplysioidea</taxon>
        <taxon>Aplysiidae</taxon>
        <taxon>Aplysia</taxon>
    </lineage>
</organism>
<dbReference type="PROSITE" id="PS50011">
    <property type="entry name" value="PROTEIN_KINASE_DOM"/>
    <property type="match status" value="1"/>
</dbReference>
<dbReference type="SUPFAM" id="SSF56112">
    <property type="entry name" value="Protein kinase-like (PK-like)"/>
    <property type="match status" value="1"/>
</dbReference>
<keyword evidence="6" id="KW-0418">Kinase</keyword>